<evidence type="ECO:0008006" key="5">
    <source>
        <dbReference type="Google" id="ProtNLM"/>
    </source>
</evidence>
<gene>
    <name evidence="3" type="ORF">JOE66_002999</name>
</gene>
<dbReference type="EMBL" id="JAFBBU010000001">
    <property type="protein sequence ID" value="MBM7473365.1"/>
    <property type="molecule type" value="Genomic_DNA"/>
</dbReference>
<organism evidence="3 4">
    <name type="scientific">Subtercola frigoramans</name>
    <dbReference type="NCBI Taxonomy" id="120298"/>
    <lineage>
        <taxon>Bacteria</taxon>
        <taxon>Bacillati</taxon>
        <taxon>Actinomycetota</taxon>
        <taxon>Actinomycetes</taxon>
        <taxon>Micrococcales</taxon>
        <taxon>Microbacteriaceae</taxon>
        <taxon>Subtercola</taxon>
    </lineage>
</organism>
<feature type="region of interest" description="Disordered" evidence="1">
    <location>
        <begin position="85"/>
        <end position="114"/>
    </location>
</feature>
<proteinExistence type="predicted"/>
<evidence type="ECO:0000256" key="2">
    <source>
        <dbReference type="SAM" id="SignalP"/>
    </source>
</evidence>
<evidence type="ECO:0000313" key="3">
    <source>
        <dbReference type="EMBL" id="MBM7473365.1"/>
    </source>
</evidence>
<accession>A0ABS2L8E2</accession>
<feature type="signal peptide" evidence="2">
    <location>
        <begin position="1"/>
        <end position="23"/>
    </location>
</feature>
<feature type="compositionally biased region" description="Basic and acidic residues" evidence="1">
    <location>
        <begin position="92"/>
        <end position="103"/>
    </location>
</feature>
<evidence type="ECO:0000256" key="1">
    <source>
        <dbReference type="SAM" id="MobiDB-lite"/>
    </source>
</evidence>
<keyword evidence="4" id="KW-1185">Reference proteome</keyword>
<comment type="caution">
    <text evidence="3">The sequence shown here is derived from an EMBL/GenBank/DDBJ whole genome shotgun (WGS) entry which is preliminary data.</text>
</comment>
<keyword evidence="2" id="KW-0732">Signal</keyword>
<reference evidence="3 4" key="1">
    <citation type="submission" date="2021-01" db="EMBL/GenBank/DDBJ databases">
        <title>Sequencing the genomes of 1000 actinobacteria strains.</title>
        <authorList>
            <person name="Klenk H.-P."/>
        </authorList>
    </citation>
    <scope>NUCLEOTIDE SEQUENCE [LARGE SCALE GENOMIC DNA]</scope>
    <source>
        <strain evidence="3 4">DSM 13057</strain>
    </source>
</reference>
<feature type="chain" id="PRO_5046975653" description="Secreted protein" evidence="2">
    <location>
        <begin position="24"/>
        <end position="114"/>
    </location>
</feature>
<protein>
    <recommendedName>
        <fullName evidence="5">Secreted protein</fullName>
    </recommendedName>
</protein>
<name>A0ABS2L8E2_9MICO</name>
<evidence type="ECO:0000313" key="4">
    <source>
        <dbReference type="Proteomes" id="UP000776164"/>
    </source>
</evidence>
<dbReference type="Proteomes" id="UP000776164">
    <property type="component" value="Unassembled WGS sequence"/>
</dbReference>
<sequence length="114" mass="11648">MTVTPQIVLVTVTFAMRPSTVHAVTSLPPSPDAVAAFSQGNPATAPDAVSAAASAADSASARSCPFSLSAVDTASTKTTTAISTAMTARVITEPDPRSSRRNDQSPAGRHHSRQ</sequence>